<reference evidence="4" key="1">
    <citation type="submission" date="2017-04" db="EMBL/GenBank/DDBJ databases">
        <authorList>
            <person name="Song Y."/>
            <person name="Cho B.-K."/>
        </authorList>
    </citation>
    <scope>NUCLEOTIDE SEQUENCE [LARGE SCALE GENOMIC DNA]</scope>
    <source>
        <strain evidence="4">SL1</strain>
    </source>
</reference>
<evidence type="ECO:0000259" key="2">
    <source>
        <dbReference type="Pfam" id="PF02517"/>
    </source>
</evidence>
<feature type="transmembrane region" description="Helical" evidence="1">
    <location>
        <begin position="178"/>
        <end position="200"/>
    </location>
</feature>
<dbReference type="KEGG" id="cdrk:B9W14_06840"/>
<name>A0A2U8DNR8_9CLOT</name>
<dbReference type="RefSeq" id="WP_032077441.1">
    <property type="nucleotide sequence ID" value="NZ_CP020953.1"/>
</dbReference>
<keyword evidence="1" id="KW-1133">Transmembrane helix</keyword>
<sequence length="271" mass="29665">MKNNIDYLKEKHTFILCILITVIYLAVLKGIGWIISFSMKSHGYGLELIVEFIGVTISIIIISLVGKKNIFKEKGVGILRGLFIGGFLVFIGSLTVFSSVIDIIHNKNVSQLLPLSQILMFIAAMAGVGMSEEFIFRGTILNLFIDKFGRTPKGIYAAIISSSTIFGIAHITNVFSGVLIKSAFIQAIGAGVLGALLAAIYVRSKNIWVVAILHAFIDFSALISSGFFGTNSIASEINSYGYIKLFGCLIYLIPVVFLLRKKKLLEILNNE</sequence>
<feature type="transmembrane region" description="Helical" evidence="1">
    <location>
        <begin position="48"/>
        <end position="66"/>
    </location>
</feature>
<dbReference type="AlphaFoldDB" id="A0A2U8DNR8"/>
<keyword evidence="1" id="KW-0812">Transmembrane</keyword>
<feature type="transmembrane region" description="Helical" evidence="1">
    <location>
        <begin position="207"/>
        <end position="228"/>
    </location>
</feature>
<keyword evidence="4" id="KW-1185">Reference proteome</keyword>
<keyword evidence="1" id="KW-0472">Membrane</keyword>
<dbReference type="GO" id="GO:0080120">
    <property type="term" value="P:CAAX-box protein maturation"/>
    <property type="evidence" value="ECO:0007669"/>
    <property type="project" value="UniProtKB-ARBA"/>
</dbReference>
<evidence type="ECO:0000313" key="3">
    <source>
        <dbReference type="EMBL" id="AWI04228.1"/>
    </source>
</evidence>
<feature type="transmembrane region" description="Helical" evidence="1">
    <location>
        <begin position="113"/>
        <end position="135"/>
    </location>
</feature>
<dbReference type="OrthoDB" id="2233577at2"/>
<feature type="transmembrane region" description="Helical" evidence="1">
    <location>
        <begin position="240"/>
        <end position="259"/>
    </location>
</feature>
<organism evidence="3 4">
    <name type="scientific">Clostridium drakei</name>
    <dbReference type="NCBI Taxonomy" id="332101"/>
    <lineage>
        <taxon>Bacteria</taxon>
        <taxon>Bacillati</taxon>
        <taxon>Bacillota</taxon>
        <taxon>Clostridia</taxon>
        <taxon>Eubacteriales</taxon>
        <taxon>Clostridiaceae</taxon>
        <taxon>Clostridium</taxon>
    </lineage>
</organism>
<evidence type="ECO:0000313" key="4">
    <source>
        <dbReference type="Proteomes" id="UP000244910"/>
    </source>
</evidence>
<dbReference type="EMBL" id="CP020953">
    <property type="protein sequence ID" value="AWI04228.1"/>
    <property type="molecule type" value="Genomic_DNA"/>
</dbReference>
<feature type="domain" description="CAAX prenyl protease 2/Lysostaphin resistance protein A-like" evidence="2">
    <location>
        <begin position="116"/>
        <end position="219"/>
    </location>
</feature>
<dbReference type="Pfam" id="PF02517">
    <property type="entry name" value="Rce1-like"/>
    <property type="match status" value="1"/>
</dbReference>
<dbReference type="InterPro" id="IPR003675">
    <property type="entry name" value="Rce1/LyrA-like_dom"/>
</dbReference>
<keyword evidence="3" id="KW-0378">Hydrolase</keyword>
<gene>
    <name evidence="3" type="ORF">B9W14_06840</name>
</gene>
<dbReference type="Proteomes" id="UP000244910">
    <property type="component" value="Chromosome"/>
</dbReference>
<feature type="transmembrane region" description="Helical" evidence="1">
    <location>
        <begin position="78"/>
        <end position="101"/>
    </location>
</feature>
<protein>
    <submittedName>
        <fullName evidence="3">CPBP family intramembrane metalloprotease</fullName>
    </submittedName>
</protein>
<keyword evidence="3" id="KW-0482">Metalloprotease</keyword>
<feature type="transmembrane region" description="Helical" evidence="1">
    <location>
        <begin position="155"/>
        <end position="172"/>
    </location>
</feature>
<dbReference type="GO" id="GO:0008237">
    <property type="term" value="F:metallopeptidase activity"/>
    <property type="evidence" value="ECO:0007669"/>
    <property type="project" value="UniProtKB-KW"/>
</dbReference>
<proteinExistence type="predicted"/>
<accession>A0A2U8DNR8</accession>
<feature type="transmembrane region" description="Helical" evidence="1">
    <location>
        <begin position="12"/>
        <end position="36"/>
    </location>
</feature>
<dbReference type="GO" id="GO:0006508">
    <property type="term" value="P:proteolysis"/>
    <property type="evidence" value="ECO:0007669"/>
    <property type="project" value="UniProtKB-KW"/>
</dbReference>
<dbReference type="GO" id="GO:0004175">
    <property type="term" value="F:endopeptidase activity"/>
    <property type="evidence" value="ECO:0007669"/>
    <property type="project" value="UniProtKB-ARBA"/>
</dbReference>
<keyword evidence="3" id="KW-0645">Protease</keyword>
<evidence type="ECO:0000256" key="1">
    <source>
        <dbReference type="SAM" id="Phobius"/>
    </source>
</evidence>